<dbReference type="EMBL" id="KN822010">
    <property type="protein sequence ID" value="KIM68160.1"/>
    <property type="molecule type" value="Genomic_DNA"/>
</dbReference>
<dbReference type="Proteomes" id="UP000053989">
    <property type="component" value="Unassembled WGS sequence"/>
</dbReference>
<dbReference type="CDD" id="cd01173">
    <property type="entry name" value="pyridoxal_pyridoxamine_kinase"/>
    <property type="match status" value="1"/>
</dbReference>
<evidence type="ECO:0000259" key="7">
    <source>
        <dbReference type="Pfam" id="PF08543"/>
    </source>
</evidence>
<evidence type="ECO:0000313" key="9">
    <source>
        <dbReference type="Proteomes" id="UP000053989"/>
    </source>
</evidence>
<dbReference type="Pfam" id="PF08543">
    <property type="entry name" value="Phos_pyr_kin"/>
    <property type="match status" value="1"/>
</dbReference>
<dbReference type="NCBIfam" id="TIGR00687">
    <property type="entry name" value="pyridox_kin"/>
    <property type="match status" value="1"/>
</dbReference>
<comment type="similarity">
    <text evidence="1">Belongs to the pyridoxine kinase family.</text>
</comment>
<evidence type="ECO:0000256" key="5">
    <source>
        <dbReference type="ARBA" id="ARBA00022777"/>
    </source>
</evidence>
<dbReference type="FunCoup" id="A0A0C3E5W2">
    <property type="interactions" value="403"/>
</dbReference>
<protein>
    <recommendedName>
        <fullName evidence="2">pyridoxal kinase</fullName>
        <ecNumber evidence="2">2.7.1.35</ecNumber>
    </recommendedName>
</protein>
<dbReference type="GO" id="GO:0005829">
    <property type="term" value="C:cytosol"/>
    <property type="evidence" value="ECO:0007669"/>
    <property type="project" value="TreeGrafter"/>
</dbReference>
<sequence>MEVTPETNQQSNANSIYANASSDRILSVQSHVAFGYVGGKAAVFPLQCMGYDVDIVNTVNFSNHTGYGSFGGTKTTAEELTKIFDFMDIAGVLTPDRLLTGYIPNAASLDTLHQLVRKLKARNPDLIYLLDPVLGDSGKLYVAEDVIPVYRKMLPLSTIIAPNWFEVETLTDIKLTDLDSIRRALFKLHAEYRVPNVVISSIPLSRISASIPGYLLPHEYFVAPPNGVQGNETRSTTPDEQQYLLCIASSINPTFETGSPLSTVYAGCVSLIPGYFSGVGDLFSALLLGHFRPHSVVSASPLQNSKLPCPLATATAHALSKTHAVLSLTRASASIDSLPLTDDELDAADPQRKSKRMKGRELRLIQGQDIFRSKDPVEEMRVWEEFWN</sequence>
<reference evidence="8 9" key="1">
    <citation type="submission" date="2014-04" db="EMBL/GenBank/DDBJ databases">
        <authorList>
            <consortium name="DOE Joint Genome Institute"/>
            <person name="Kuo A."/>
            <person name="Kohler A."/>
            <person name="Nagy L.G."/>
            <person name="Floudas D."/>
            <person name="Copeland A."/>
            <person name="Barry K.W."/>
            <person name="Cichocki N."/>
            <person name="Veneault-Fourrey C."/>
            <person name="LaButti K."/>
            <person name="Lindquist E.A."/>
            <person name="Lipzen A."/>
            <person name="Lundell T."/>
            <person name="Morin E."/>
            <person name="Murat C."/>
            <person name="Sun H."/>
            <person name="Tunlid A."/>
            <person name="Henrissat B."/>
            <person name="Grigoriev I.V."/>
            <person name="Hibbett D.S."/>
            <person name="Martin F."/>
            <person name="Nordberg H.P."/>
            <person name="Cantor M.N."/>
            <person name="Hua S.X."/>
        </authorList>
    </citation>
    <scope>NUCLEOTIDE SEQUENCE [LARGE SCALE GENOMIC DNA]</scope>
    <source>
        <strain evidence="8 9">Foug A</strain>
    </source>
</reference>
<evidence type="ECO:0000256" key="6">
    <source>
        <dbReference type="ARBA" id="ARBA00022840"/>
    </source>
</evidence>
<dbReference type="InterPro" id="IPR013749">
    <property type="entry name" value="PM/HMP-P_kinase-1"/>
</dbReference>
<dbReference type="STRING" id="1036808.A0A0C3E5W2"/>
<dbReference type="GO" id="GO:0009443">
    <property type="term" value="P:pyridoxal 5'-phosphate salvage"/>
    <property type="evidence" value="ECO:0007669"/>
    <property type="project" value="InterPro"/>
</dbReference>
<dbReference type="GO" id="GO:0008478">
    <property type="term" value="F:pyridoxal kinase activity"/>
    <property type="evidence" value="ECO:0007669"/>
    <property type="project" value="UniProtKB-EC"/>
</dbReference>
<dbReference type="Gene3D" id="3.40.1190.20">
    <property type="match status" value="1"/>
</dbReference>
<dbReference type="PANTHER" id="PTHR10534">
    <property type="entry name" value="PYRIDOXAL KINASE"/>
    <property type="match status" value="1"/>
</dbReference>
<dbReference type="SUPFAM" id="SSF53613">
    <property type="entry name" value="Ribokinase-like"/>
    <property type="match status" value="1"/>
</dbReference>
<evidence type="ECO:0000313" key="8">
    <source>
        <dbReference type="EMBL" id="KIM68160.1"/>
    </source>
</evidence>
<dbReference type="AlphaFoldDB" id="A0A0C3E5W2"/>
<reference evidence="9" key="2">
    <citation type="submission" date="2015-01" db="EMBL/GenBank/DDBJ databases">
        <title>Evolutionary Origins and Diversification of the Mycorrhizal Mutualists.</title>
        <authorList>
            <consortium name="DOE Joint Genome Institute"/>
            <consortium name="Mycorrhizal Genomics Consortium"/>
            <person name="Kohler A."/>
            <person name="Kuo A."/>
            <person name="Nagy L.G."/>
            <person name="Floudas D."/>
            <person name="Copeland A."/>
            <person name="Barry K.W."/>
            <person name="Cichocki N."/>
            <person name="Veneault-Fourrey C."/>
            <person name="LaButti K."/>
            <person name="Lindquist E.A."/>
            <person name="Lipzen A."/>
            <person name="Lundell T."/>
            <person name="Morin E."/>
            <person name="Murat C."/>
            <person name="Riley R."/>
            <person name="Ohm R."/>
            <person name="Sun H."/>
            <person name="Tunlid A."/>
            <person name="Henrissat B."/>
            <person name="Grigoriev I.V."/>
            <person name="Hibbett D.S."/>
            <person name="Martin F."/>
        </authorList>
    </citation>
    <scope>NUCLEOTIDE SEQUENCE [LARGE SCALE GENOMIC DNA]</scope>
    <source>
        <strain evidence="9">Foug A</strain>
    </source>
</reference>
<keyword evidence="3" id="KW-0808">Transferase</keyword>
<evidence type="ECO:0000256" key="1">
    <source>
        <dbReference type="ARBA" id="ARBA00008805"/>
    </source>
</evidence>
<feature type="domain" description="Pyridoxamine kinase/Phosphomethylpyrimidine kinase" evidence="7">
    <location>
        <begin position="98"/>
        <end position="201"/>
    </location>
</feature>
<keyword evidence="6" id="KW-0067">ATP-binding</keyword>
<dbReference type="InterPro" id="IPR004625">
    <property type="entry name" value="PyrdxlKinase"/>
</dbReference>
<keyword evidence="5" id="KW-0418">Kinase</keyword>
<evidence type="ECO:0000256" key="2">
    <source>
        <dbReference type="ARBA" id="ARBA00012104"/>
    </source>
</evidence>
<proteinExistence type="inferred from homology"/>
<evidence type="ECO:0000256" key="4">
    <source>
        <dbReference type="ARBA" id="ARBA00022741"/>
    </source>
</evidence>
<dbReference type="InterPro" id="IPR029056">
    <property type="entry name" value="Ribokinase-like"/>
</dbReference>
<dbReference type="InParanoid" id="A0A0C3E5W2"/>
<dbReference type="PANTHER" id="PTHR10534:SF2">
    <property type="entry name" value="PYRIDOXAL KINASE"/>
    <property type="match status" value="1"/>
</dbReference>
<keyword evidence="9" id="KW-1185">Reference proteome</keyword>
<dbReference type="HOGENOM" id="CLU_046496_1_0_1"/>
<organism evidence="8 9">
    <name type="scientific">Scleroderma citrinum Foug A</name>
    <dbReference type="NCBI Taxonomy" id="1036808"/>
    <lineage>
        <taxon>Eukaryota</taxon>
        <taxon>Fungi</taxon>
        <taxon>Dikarya</taxon>
        <taxon>Basidiomycota</taxon>
        <taxon>Agaricomycotina</taxon>
        <taxon>Agaricomycetes</taxon>
        <taxon>Agaricomycetidae</taxon>
        <taxon>Boletales</taxon>
        <taxon>Sclerodermatineae</taxon>
        <taxon>Sclerodermataceae</taxon>
        <taxon>Scleroderma</taxon>
    </lineage>
</organism>
<gene>
    <name evidence="8" type="ORF">SCLCIDRAFT_1209575</name>
</gene>
<dbReference type="OrthoDB" id="2104723at2759"/>
<dbReference type="EC" id="2.7.1.35" evidence="2"/>
<dbReference type="GO" id="GO:0005524">
    <property type="term" value="F:ATP binding"/>
    <property type="evidence" value="ECO:0007669"/>
    <property type="project" value="UniProtKB-KW"/>
</dbReference>
<name>A0A0C3E5W2_9AGAM</name>
<keyword evidence="4" id="KW-0547">Nucleotide-binding</keyword>
<accession>A0A0C3E5W2</accession>
<evidence type="ECO:0000256" key="3">
    <source>
        <dbReference type="ARBA" id="ARBA00022679"/>
    </source>
</evidence>